<accession>A0A1B6CHD6</accession>
<evidence type="ECO:0000256" key="2">
    <source>
        <dbReference type="ARBA" id="ARBA00008371"/>
    </source>
</evidence>
<comment type="subcellular location">
    <subcellularLocation>
        <location evidence="1">Nucleus</location>
    </subcellularLocation>
</comment>
<proteinExistence type="inferred from homology"/>
<dbReference type="GO" id="GO:0005634">
    <property type="term" value="C:nucleus"/>
    <property type="evidence" value="ECO:0007669"/>
    <property type="project" value="UniProtKB-SubCell"/>
</dbReference>
<dbReference type="InterPro" id="IPR031801">
    <property type="entry name" value="VIR_N"/>
</dbReference>
<evidence type="ECO:0000256" key="6">
    <source>
        <dbReference type="SAM" id="MobiDB-lite"/>
    </source>
</evidence>
<comment type="similarity">
    <text evidence="2">Belongs to the vir family.</text>
</comment>
<dbReference type="GO" id="GO:0036396">
    <property type="term" value="C:RNA N6-methyladenosine methyltransferase complex"/>
    <property type="evidence" value="ECO:0007669"/>
    <property type="project" value="TreeGrafter"/>
</dbReference>
<feature type="non-terminal residue" evidence="8">
    <location>
        <position position="1"/>
    </location>
</feature>
<protein>
    <recommendedName>
        <fullName evidence="7">Virilizer N-terminal domain-containing protein</fullName>
    </recommendedName>
</protein>
<sequence length="1831" mass="205286">DFKIGNMTEINLSELLFFDTFSHESSEEINLDLVQFTKTVCISEIRIIPLGARVQADFPGGVRLGATNPSQFKIEFFVNDLSKPGASTFESLGGVEYNQNGNIHLECEHMQIPTDGLVLRGWYTTITLAVYGHLTKAVIQEVPPPGAVPPHTDPRAPPDAIAPNANAATAEWVQQHAQSVVDLPPPVEHSYLVEPSRDPYGTNYTDDTYHPSSEYPPHHYQEEWPQTTHAEGYEANKEGYEEEMLNWEQRGSGDDKLHWERERSKERERDLRHRGEREYRGDHSHDISPDYDRSRTSRGDYIYPQRAPHHRGTAATWPNRPRSPPPIRPGARTPPQPPAQEGEVRASISPQLRSEHGSMKREASSPPVPFDSLSPGDVESISEGEIPEAEGEVEGVETTATAVPTPPPASSPQGEEQNGTEAEQFEPILSDEEIADDSDPQFQDIDYEFDYAEDPVKPFNPYSWELQGLAYFGDPALSTVENELKKSKTTEINSRLEETIKSVMNDKNMVTVKEEWVQSLEQITSLLVKNLPFSKNAEGIIDKLIPWVKIGLDFDEALNQPQPGFKLRHIKAGIRLVEALSHCGEEIMVKLSNEINIQQKLINIFHQEFMALSIKLMILRSLDASLRYKSVIEKFLNCEEWNGYAKLLDMIEGKQLTRVKFAITALIQKLHFYEILDCLKSSVGSLEVIDEKEKEPEPINLENIAIYLEEMVRLFNNADTLMPQPKRFLPVSSQFEIGPSSSYPDPYPALYTYLRTHKLLESFCTLLSHPIALCNSSVIVPIHEMLYALVDTQDGMRFLAATPDVTNQLVRLLLTGSGNTEEAEETSQGSSVQLGLTIIHRLEALAHVDALFNLIYEENKVEAEDTDIFEHLQSLYCLGFNSIGKMSVVHVLSQGDHFSILLKLFKSKIVEKETKNKKLPGRNYVIDLIIMTIKYSDYVPFIQKYSQEILDIIGKDNSNELNEIISWLKPMENPAMFAYEDISSLCEIVKRNVENAASLSGEMITAVRVLKYLGIPPKERDLIISNSESMEFCELKYKCVIIQLFSLEGVTHLSGAIQKLCENYEQPALHGARLVGRQGIALTSFVLPAIQLIRRVLTNVIKCRNTEFKDLTTIPILLQTYTLMQTIPISAHAHPEAQKICREIIETLLAYTQPVSPETSTETEALNNSLWTLMVAEVLKYVISSPHTFMSGLSIISELLPLPLQVQTRSPLPEEEIIKVVNSRKLWSAHLHSLSSLIKDVISTLSGSSYQPLLQLLRSVCIQLADLAAPTALTVTKAVLDLVSDAITTPLDRPVSNHTMRLITLLACLVNHASIKAAVIHFTIRNIQPQKTEERYSNLIVSLCHILNASFDSPVHIQAQECVVSVVQSLCHTELTLLPPPGMLLVGGGSTTPPEIYLANTLPPRDLLGTLLLVMLEHVSNSLHNLTTIQPAVRLFVMLTEHDYGFFHLKTCLEKKTDALWNLLIKLVSLWSKERTECLSTLSVLLELIRACVSPDEADESLGLPTRSIVLSSPEVAAILAWEKNGEDGKHPLYSIHKLLQESKKEDETLESLCENVSELIHLLEEEGGKPVEPKEISEPILPAPESLLAQFTARPVFIVGDVDDERLSAAYWLTTPPPDDQDTEMDQVSSDLIEISHADLPELSLAEKVSQLCRHKAAPGDLEHAATCGKKRTNSIVTDLNSKRPFVAPMRGRGFRGSVQRGDMFRSRPPNTSRPPSLHVDDFVALETCGQQPTGPTGYNKISMRAAQDMIATRVRGRGRAIGLDRSGRFFCRTFSISEKRRQWSWISSLASRGFQWKCFQQWGPWNTTQLPGSTRYAKYTSRNPAPLWN</sequence>
<feature type="region of interest" description="Disordered" evidence="6">
    <location>
        <begin position="247"/>
        <end position="422"/>
    </location>
</feature>
<dbReference type="Pfam" id="PF15912">
    <property type="entry name" value="VIR_N"/>
    <property type="match status" value="1"/>
</dbReference>
<feature type="compositionally biased region" description="Basic and acidic residues" evidence="6">
    <location>
        <begin position="251"/>
        <end position="298"/>
    </location>
</feature>
<feature type="region of interest" description="Disordered" evidence="6">
    <location>
        <begin position="188"/>
        <end position="220"/>
    </location>
</feature>
<keyword evidence="3" id="KW-0507">mRNA processing</keyword>
<keyword evidence="4" id="KW-0508">mRNA splicing</keyword>
<dbReference type="GO" id="GO:0003723">
    <property type="term" value="F:RNA binding"/>
    <property type="evidence" value="ECO:0007669"/>
    <property type="project" value="TreeGrafter"/>
</dbReference>
<feature type="compositionally biased region" description="Pro residues" evidence="6">
    <location>
        <begin position="321"/>
        <end position="338"/>
    </location>
</feature>
<dbReference type="PANTHER" id="PTHR23185:SF0">
    <property type="entry name" value="PROTEIN VIRILIZER HOMOLOG"/>
    <property type="match status" value="1"/>
</dbReference>
<dbReference type="GO" id="GO:0008380">
    <property type="term" value="P:RNA splicing"/>
    <property type="evidence" value="ECO:0007669"/>
    <property type="project" value="UniProtKB-KW"/>
</dbReference>
<keyword evidence="5" id="KW-0539">Nucleus</keyword>
<dbReference type="GO" id="GO:0006397">
    <property type="term" value="P:mRNA processing"/>
    <property type="evidence" value="ECO:0007669"/>
    <property type="project" value="UniProtKB-KW"/>
</dbReference>
<evidence type="ECO:0000256" key="1">
    <source>
        <dbReference type="ARBA" id="ARBA00004123"/>
    </source>
</evidence>
<evidence type="ECO:0000256" key="5">
    <source>
        <dbReference type="ARBA" id="ARBA00023242"/>
    </source>
</evidence>
<dbReference type="PANTHER" id="PTHR23185">
    <property type="entry name" value="PROTEIN VIRILIZER HOMOLOG"/>
    <property type="match status" value="1"/>
</dbReference>
<organism evidence="8">
    <name type="scientific">Clastoptera arizonana</name>
    <name type="common">Arizona spittle bug</name>
    <dbReference type="NCBI Taxonomy" id="38151"/>
    <lineage>
        <taxon>Eukaryota</taxon>
        <taxon>Metazoa</taxon>
        <taxon>Ecdysozoa</taxon>
        <taxon>Arthropoda</taxon>
        <taxon>Hexapoda</taxon>
        <taxon>Insecta</taxon>
        <taxon>Pterygota</taxon>
        <taxon>Neoptera</taxon>
        <taxon>Paraneoptera</taxon>
        <taxon>Hemiptera</taxon>
        <taxon>Auchenorrhyncha</taxon>
        <taxon>Cercopoidea</taxon>
        <taxon>Clastopteridae</taxon>
        <taxon>Clastoptera</taxon>
    </lineage>
</organism>
<feature type="compositionally biased region" description="Basic and acidic residues" evidence="6">
    <location>
        <begin position="353"/>
        <end position="363"/>
    </location>
</feature>
<dbReference type="InterPro" id="IPR026736">
    <property type="entry name" value="Virilizer"/>
</dbReference>
<evidence type="ECO:0000256" key="4">
    <source>
        <dbReference type="ARBA" id="ARBA00023187"/>
    </source>
</evidence>
<dbReference type="EMBL" id="GEDC01024508">
    <property type="protein sequence ID" value="JAS12790.1"/>
    <property type="molecule type" value="Transcribed_RNA"/>
</dbReference>
<feature type="domain" description="Virilizer N-terminal" evidence="7">
    <location>
        <begin position="13"/>
        <end position="270"/>
    </location>
</feature>
<feature type="region of interest" description="Disordered" evidence="6">
    <location>
        <begin position="1692"/>
        <end position="1718"/>
    </location>
</feature>
<evidence type="ECO:0000313" key="8">
    <source>
        <dbReference type="EMBL" id="JAS12790.1"/>
    </source>
</evidence>
<evidence type="ECO:0000259" key="7">
    <source>
        <dbReference type="Pfam" id="PF15912"/>
    </source>
</evidence>
<feature type="compositionally biased region" description="Low complexity" evidence="6">
    <location>
        <begin position="1708"/>
        <end position="1718"/>
    </location>
</feature>
<evidence type="ECO:0000256" key="3">
    <source>
        <dbReference type="ARBA" id="ARBA00022664"/>
    </source>
</evidence>
<feature type="compositionally biased region" description="Acidic residues" evidence="6">
    <location>
        <begin position="380"/>
        <end position="395"/>
    </location>
</feature>
<name>A0A1B6CHD6_9HEMI</name>
<gene>
    <name evidence="8" type="ORF">g.8425</name>
</gene>
<reference evidence="8" key="1">
    <citation type="submission" date="2015-12" db="EMBL/GenBank/DDBJ databases">
        <title>De novo transcriptome assembly of four potential Pierce s Disease insect vectors from Arizona vineyards.</title>
        <authorList>
            <person name="Tassone E.E."/>
        </authorList>
    </citation>
    <scope>NUCLEOTIDE SEQUENCE</scope>
</reference>